<dbReference type="AlphaFoldDB" id="A0A4R1BN90"/>
<evidence type="ECO:0000256" key="1">
    <source>
        <dbReference type="SAM" id="SignalP"/>
    </source>
</evidence>
<keyword evidence="1" id="KW-0732">Signal</keyword>
<keyword evidence="3" id="KW-1185">Reference proteome</keyword>
<organism evidence="2 3">
    <name type="scientific">Flaviaesturariibacter flavus</name>
    <dbReference type="NCBI Taxonomy" id="2502780"/>
    <lineage>
        <taxon>Bacteria</taxon>
        <taxon>Pseudomonadati</taxon>
        <taxon>Bacteroidota</taxon>
        <taxon>Chitinophagia</taxon>
        <taxon>Chitinophagales</taxon>
        <taxon>Chitinophagaceae</taxon>
        <taxon>Flaviaestuariibacter</taxon>
    </lineage>
</organism>
<evidence type="ECO:0000313" key="2">
    <source>
        <dbReference type="EMBL" id="TCJ19060.1"/>
    </source>
</evidence>
<evidence type="ECO:0000313" key="3">
    <source>
        <dbReference type="Proteomes" id="UP000295334"/>
    </source>
</evidence>
<dbReference type="RefSeq" id="WP_131446010.1">
    <property type="nucleotide sequence ID" value="NZ_SJZI01000002.1"/>
</dbReference>
<protein>
    <submittedName>
        <fullName evidence="2">Uncharacterized protein</fullName>
    </submittedName>
</protein>
<feature type="chain" id="PRO_5020333327" evidence="1">
    <location>
        <begin position="18"/>
        <end position="151"/>
    </location>
</feature>
<feature type="signal peptide" evidence="1">
    <location>
        <begin position="1"/>
        <end position="17"/>
    </location>
</feature>
<comment type="caution">
    <text evidence="2">The sequence shown here is derived from an EMBL/GenBank/DDBJ whole genome shotgun (WGS) entry which is preliminary data.</text>
</comment>
<reference evidence="2 3" key="1">
    <citation type="submission" date="2019-03" db="EMBL/GenBank/DDBJ databases">
        <authorList>
            <person name="Kim M.K.M."/>
        </authorList>
    </citation>
    <scope>NUCLEOTIDE SEQUENCE [LARGE SCALE GENOMIC DNA]</scope>
    <source>
        <strain evidence="2 3">17J68-12</strain>
    </source>
</reference>
<sequence length="151" mass="16968">MKQLLVLALLFPAASFAQCDKLLGGDPAAAASYIADAEKALDLKLTVDNQPAFMQARDADGYAQVRVQYDMKNELKNGQPVQVNKGIKRIYIGGPWEKIEKMYNEYFLPRIKGCKTTTDESTDTWEGHKLRHVKQGQQRSMSLGFIEITRA</sequence>
<dbReference type="Proteomes" id="UP000295334">
    <property type="component" value="Unassembled WGS sequence"/>
</dbReference>
<name>A0A4R1BN90_9BACT</name>
<accession>A0A4R1BN90</accession>
<dbReference type="EMBL" id="SJZI01000002">
    <property type="protein sequence ID" value="TCJ19060.1"/>
    <property type="molecule type" value="Genomic_DNA"/>
</dbReference>
<proteinExistence type="predicted"/>
<gene>
    <name evidence="2" type="ORF">EPD60_01185</name>
</gene>